<protein>
    <submittedName>
        <fullName evidence="4">Amidase signature enzyme</fullName>
    </submittedName>
</protein>
<feature type="domain" description="Scytalone dehydratase-like protein Arp1 N-terminal" evidence="3">
    <location>
        <begin position="64"/>
        <end position="123"/>
    </location>
</feature>
<accession>A0A9P4XSC5</accession>
<dbReference type="AlphaFoldDB" id="A0A9P4XSC5"/>
<dbReference type="OrthoDB" id="5423360at2759"/>
<evidence type="ECO:0000313" key="4">
    <source>
        <dbReference type="EMBL" id="KAF3760034.1"/>
    </source>
</evidence>
<feature type="signal peptide" evidence="1">
    <location>
        <begin position="1"/>
        <end position="33"/>
    </location>
</feature>
<keyword evidence="5" id="KW-1185">Reference proteome</keyword>
<dbReference type="InterPro" id="IPR058329">
    <property type="entry name" value="Arp1_N"/>
</dbReference>
<organism evidence="4 5">
    <name type="scientific">Cryphonectria parasitica (strain ATCC 38755 / EP155)</name>
    <dbReference type="NCBI Taxonomy" id="660469"/>
    <lineage>
        <taxon>Eukaryota</taxon>
        <taxon>Fungi</taxon>
        <taxon>Dikarya</taxon>
        <taxon>Ascomycota</taxon>
        <taxon>Pezizomycotina</taxon>
        <taxon>Sordariomycetes</taxon>
        <taxon>Sordariomycetidae</taxon>
        <taxon>Diaporthales</taxon>
        <taxon>Cryphonectriaceae</taxon>
        <taxon>Cryphonectria-Endothia species complex</taxon>
        <taxon>Cryphonectria</taxon>
    </lineage>
</organism>
<feature type="domain" description="Amidase" evidence="2">
    <location>
        <begin position="205"/>
        <end position="367"/>
    </location>
</feature>
<dbReference type="EMBL" id="MU032354">
    <property type="protein sequence ID" value="KAF3760034.1"/>
    <property type="molecule type" value="Genomic_DNA"/>
</dbReference>
<evidence type="ECO:0000259" key="2">
    <source>
        <dbReference type="Pfam" id="PF01425"/>
    </source>
</evidence>
<evidence type="ECO:0000313" key="5">
    <source>
        <dbReference type="Proteomes" id="UP000803844"/>
    </source>
</evidence>
<gene>
    <name evidence="4" type="ORF">M406DRAFT_269973</name>
</gene>
<dbReference type="Pfam" id="PF01425">
    <property type="entry name" value="Amidase"/>
    <property type="match status" value="1"/>
</dbReference>
<dbReference type="Pfam" id="PF26053">
    <property type="entry name" value="DUF8016"/>
    <property type="match status" value="1"/>
</dbReference>
<feature type="chain" id="PRO_5040247138" evidence="1">
    <location>
        <begin position="34"/>
        <end position="650"/>
    </location>
</feature>
<name>A0A9P4XSC5_CRYP1</name>
<dbReference type="Gene3D" id="3.90.1300.10">
    <property type="entry name" value="Amidase signature (AS) domain"/>
    <property type="match status" value="1"/>
</dbReference>
<sequence length="650" mass="69093">MLGYCPKSWASSRLVGFVGAVLVVLANAPPVSSQLTGSGLSVVLNDVDYFISPFIAGHVTVESQSLSAVGSVFGFAPVTIVQEAIAQSELSELLSNWTASDDVFQDGFTGAVFMSSVGAQTYESRRRSTANTTTYPLNTTTIPSGPYFLNKDTGALHQVYRLYEDFSGSFATSLLQKPDGTFQPLSAQVASSAALTIGVPSRLYFTKTAEKPLAGVRIGVKDIYHLAGVKSSNGNRAWYNLYPENNVTGPAVQRLIDAGAQIVGLQKPSQFANGETATADWVDYHSPFNPRGDGYQDPSSSSSGAGASIATYEWLDIAVGSDTGGSIRGPSEVQGLFGNRPSHGLVSLDNVMPLSPVLDTAGFLTRDPYLWDVAQQVLYGDNYTSFVDSNESPNYPTTVYLVGFPTDASGGDADALLIDFANKLAAFVGGNATALDLSEAWADANVTGAGGVALDDLLNITYPTLIGKQQTELVRDPFYADYAALHDGRLPFVDPAPLIRWAFTDSQPADALDLAITNKTLFMDWFGSEILAPVDDASQCSSAILLYPGSDASQTPRNEYRSAPSVPWGFSTGRISVFSECPDSVFPVGQASGFSNITQHDEFFPVTVDVLVAKHCDGLLVRLAQDLVAAGIVPVPEVGQTIYGGEVLQR</sequence>
<evidence type="ECO:0000259" key="3">
    <source>
        <dbReference type="Pfam" id="PF26053"/>
    </source>
</evidence>
<proteinExistence type="predicted"/>
<dbReference type="PANTHER" id="PTHR46310:SF7">
    <property type="entry name" value="AMIDASE 1"/>
    <property type="match status" value="1"/>
</dbReference>
<dbReference type="Proteomes" id="UP000803844">
    <property type="component" value="Unassembled WGS sequence"/>
</dbReference>
<dbReference type="GeneID" id="63835174"/>
<dbReference type="SUPFAM" id="SSF75304">
    <property type="entry name" value="Amidase signature (AS) enzymes"/>
    <property type="match status" value="1"/>
</dbReference>
<dbReference type="InterPro" id="IPR036928">
    <property type="entry name" value="AS_sf"/>
</dbReference>
<dbReference type="RefSeq" id="XP_040771013.1">
    <property type="nucleotide sequence ID" value="XM_040918045.1"/>
</dbReference>
<comment type="caution">
    <text evidence="4">The sequence shown here is derived from an EMBL/GenBank/DDBJ whole genome shotgun (WGS) entry which is preliminary data.</text>
</comment>
<dbReference type="PANTHER" id="PTHR46310">
    <property type="entry name" value="AMIDASE 1"/>
    <property type="match status" value="1"/>
</dbReference>
<evidence type="ECO:0000256" key="1">
    <source>
        <dbReference type="SAM" id="SignalP"/>
    </source>
</evidence>
<dbReference type="InterPro" id="IPR023631">
    <property type="entry name" value="Amidase_dom"/>
</dbReference>
<reference evidence="4" key="1">
    <citation type="journal article" date="2020" name="Phytopathology">
        <title>Genome sequence of the chestnut blight fungus Cryphonectria parasitica EP155: A fundamental resource for an archetypical invasive plant pathogen.</title>
        <authorList>
            <person name="Crouch J.A."/>
            <person name="Dawe A."/>
            <person name="Aerts A."/>
            <person name="Barry K."/>
            <person name="Churchill A.C.L."/>
            <person name="Grimwood J."/>
            <person name="Hillman B."/>
            <person name="Milgroom M.G."/>
            <person name="Pangilinan J."/>
            <person name="Smith M."/>
            <person name="Salamov A."/>
            <person name="Schmutz J."/>
            <person name="Yadav J."/>
            <person name="Grigoriev I.V."/>
            <person name="Nuss D."/>
        </authorList>
    </citation>
    <scope>NUCLEOTIDE SEQUENCE</scope>
    <source>
        <strain evidence="4">EP155</strain>
    </source>
</reference>
<keyword evidence="1" id="KW-0732">Signal</keyword>